<dbReference type="PANTHER" id="PTHR43537">
    <property type="entry name" value="TRANSCRIPTIONAL REGULATOR, GNTR FAMILY"/>
    <property type="match status" value="1"/>
</dbReference>
<gene>
    <name evidence="5" type="ORF">A9B99_16065</name>
</gene>
<dbReference type="OrthoDB" id="9028214at2"/>
<keyword evidence="1" id="KW-0805">Transcription regulation</keyword>
<dbReference type="CDD" id="cd07377">
    <property type="entry name" value="WHTH_GntR"/>
    <property type="match status" value="1"/>
</dbReference>
<dbReference type="GO" id="GO:0003700">
    <property type="term" value="F:DNA-binding transcription factor activity"/>
    <property type="evidence" value="ECO:0007669"/>
    <property type="project" value="InterPro"/>
</dbReference>
<evidence type="ECO:0000256" key="2">
    <source>
        <dbReference type="ARBA" id="ARBA00023125"/>
    </source>
</evidence>
<dbReference type="SUPFAM" id="SSF46785">
    <property type="entry name" value="Winged helix' DNA-binding domain"/>
    <property type="match status" value="1"/>
</dbReference>
<dbReference type="SMART" id="SM00345">
    <property type="entry name" value="HTH_GNTR"/>
    <property type="match status" value="1"/>
</dbReference>
<dbReference type="AlphaFoldDB" id="A0A1B7KZ81"/>
<dbReference type="InterPro" id="IPR036388">
    <property type="entry name" value="WH-like_DNA-bd_sf"/>
</dbReference>
<feature type="domain" description="HTH gntR-type" evidence="4">
    <location>
        <begin position="11"/>
        <end position="79"/>
    </location>
</feature>
<evidence type="ECO:0000313" key="6">
    <source>
        <dbReference type="Proteomes" id="UP000078225"/>
    </source>
</evidence>
<dbReference type="Pfam" id="PF07729">
    <property type="entry name" value="FCD"/>
    <property type="match status" value="1"/>
</dbReference>
<dbReference type="EMBL" id="LYRP01000048">
    <property type="protein sequence ID" value="OAT75374.1"/>
    <property type="molecule type" value="Genomic_DNA"/>
</dbReference>
<dbReference type="Pfam" id="PF00392">
    <property type="entry name" value="GntR"/>
    <property type="match status" value="1"/>
</dbReference>
<reference evidence="6" key="1">
    <citation type="submission" date="2016-05" db="EMBL/GenBank/DDBJ databases">
        <authorList>
            <person name="Behera P."/>
            <person name="Vaishampayan P."/>
            <person name="Singh N."/>
            <person name="Raina V."/>
            <person name="Suar M."/>
            <person name="Pattnaik A."/>
            <person name="Rastogi G."/>
        </authorList>
    </citation>
    <scope>NUCLEOTIDE SEQUENCE [LARGE SCALE GENOMIC DNA]</scope>
    <source>
        <strain evidence="6">MP23</strain>
    </source>
</reference>
<sequence length="231" mass="26230">MQFTAISTTQRGLDGLIARDIARRILSGELPPGTILPSEVELGEQLGVSRTALREALKQLTSKGLIESRPKTGTRVRPRTSWNILDAQLLDWMSGMEGTLEMYHQFLDFRRVIEPHATRLAAENATTEQRIELSRVYDELCQRARDFSPEEWVEVDTRFHSLIFQASGNCFYLPFGNLLTTVFKWFISHSSRDGGMCLAEHHQIYKAIMMADGEAAYQASLALMNAKKHRL</sequence>
<keyword evidence="6" id="KW-1185">Reference proteome</keyword>
<keyword evidence="3" id="KW-0804">Transcription</keyword>
<dbReference type="InterPro" id="IPR036390">
    <property type="entry name" value="WH_DNA-bd_sf"/>
</dbReference>
<dbReference type="Gene3D" id="1.10.10.10">
    <property type="entry name" value="Winged helix-like DNA-binding domain superfamily/Winged helix DNA-binding domain"/>
    <property type="match status" value="1"/>
</dbReference>
<dbReference type="Gene3D" id="1.20.120.530">
    <property type="entry name" value="GntR ligand-binding domain-like"/>
    <property type="match status" value="1"/>
</dbReference>
<accession>A0A1B7KZ81</accession>
<evidence type="ECO:0000313" key="5">
    <source>
        <dbReference type="EMBL" id="OAT75374.1"/>
    </source>
</evidence>
<keyword evidence="2" id="KW-0238">DNA-binding</keyword>
<comment type="caution">
    <text evidence="5">The sequence shown here is derived from an EMBL/GenBank/DDBJ whole genome shotgun (WGS) entry which is preliminary data.</text>
</comment>
<evidence type="ECO:0000256" key="3">
    <source>
        <dbReference type="ARBA" id="ARBA00023163"/>
    </source>
</evidence>
<dbReference type="InterPro" id="IPR008920">
    <property type="entry name" value="TF_FadR/GntR_C"/>
</dbReference>
<dbReference type="PANTHER" id="PTHR43537:SF44">
    <property type="entry name" value="GNTR FAMILY REGULATORY PROTEIN"/>
    <property type="match status" value="1"/>
</dbReference>
<evidence type="ECO:0000256" key="1">
    <source>
        <dbReference type="ARBA" id="ARBA00023015"/>
    </source>
</evidence>
<evidence type="ECO:0000259" key="4">
    <source>
        <dbReference type="PROSITE" id="PS50949"/>
    </source>
</evidence>
<dbReference type="InterPro" id="IPR011711">
    <property type="entry name" value="GntR_C"/>
</dbReference>
<dbReference type="SUPFAM" id="SSF48008">
    <property type="entry name" value="GntR ligand-binding domain-like"/>
    <property type="match status" value="1"/>
</dbReference>
<dbReference type="STRING" id="1691903.A9B99_16065"/>
<protein>
    <submittedName>
        <fullName evidence="5">GntR family transcriptional regulator</fullName>
    </submittedName>
</protein>
<name>A0A1B7KZ81_9ENTR</name>
<dbReference type="PROSITE" id="PS50949">
    <property type="entry name" value="HTH_GNTR"/>
    <property type="match status" value="1"/>
</dbReference>
<dbReference type="RefSeq" id="WP_064601003.1">
    <property type="nucleotide sequence ID" value="NZ_CP134782.1"/>
</dbReference>
<dbReference type="PRINTS" id="PR00035">
    <property type="entry name" value="HTHGNTR"/>
</dbReference>
<dbReference type="SMART" id="SM00895">
    <property type="entry name" value="FCD"/>
    <property type="match status" value="1"/>
</dbReference>
<organism evidence="5 6">
    <name type="scientific">Mangrovibacter phragmitis</name>
    <dbReference type="NCBI Taxonomy" id="1691903"/>
    <lineage>
        <taxon>Bacteria</taxon>
        <taxon>Pseudomonadati</taxon>
        <taxon>Pseudomonadota</taxon>
        <taxon>Gammaproteobacteria</taxon>
        <taxon>Enterobacterales</taxon>
        <taxon>Enterobacteriaceae</taxon>
        <taxon>Mangrovibacter</taxon>
    </lineage>
</organism>
<dbReference type="Proteomes" id="UP000078225">
    <property type="component" value="Unassembled WGS sequence"/>
</dbReference>
<dbReference type="InterPro" id="IPR000524">
    <property type="entry name" value="Tscrpt_reg_HTH_GntR"/>
</dbReference>
<dbReference type="GO" id="GO:0003677">
    <property type="term" value="F:DNA binding"/>
    <property type="evidence" value="ECO:0007669"/>
    <property type="project" value="UniProtKB-KW"/>
</dbReference>
<proteinExistence type="predicted"/>